<reference evidence="2" key="1">
    <citation type="submission" date="2023-07" db="EMBL/GenBank/DDBJ databases">
        <title>A chromosome-level genome assembly of Lolium multiflorum.</title>
        <authorList>
            <person name="Chen Y."/>
            <person name="Copetti D."/>
            <person name="Kolliker R."/>
            <person name="Studer B."/>
        </authorList>
    </citation>
    <scope>NUCLEOTIDE SEQUENCE</scope>
    <source>
        <strain evidence="2">02402/16</strain>
        <tissue evidence="2">Leaf</tissue>
    </source>
</reference>
<dbReference type="Proteomes" id="UP001231189">
    <property type="component" value="Unassembled WGS sequence"/>
</dbReference>
<dbReference type="PANTHER" id="PTHR33710">
    <property type="entry name" value="BNAC02G09200D PROTEIN"/>
    <property type="match status" value="1"/>
</dbReference>
<accession>A0AAD8TST7</accession>
<dbReference type="EMBL" id="JAUUTY010000002">
    <property type="protein sequence ID" value="KAK1687253.1"/>
    <property type="molecule type" value="Genomic_DNA"/>
</dbReference>
<dbReference type="SUPFAM" id="SSF56219">
    <property type="entry name" value="DNase I-like"/>
    <property type="match status" value="1"/>
</dbReference>
<comment type="caution">
    <text evidence="2">The sequence shown here is derived from an EMBL/GenBank/DDBJ whole genome shotgun (WGS) entry which is preliminary data.</text>
</comment>
<gene>
    <name evidence="2" type="ORF">QYE76_048101</name>
</gene>
<organism evidence="2 3">
    <name type="scientific">Lolium multiflorum</name>
    <name type="common">Italian ryegrass</name>
    <name type="synonym">Lolium perenne subsp. multiflorum</name>
    <dbReference type="NCBI Taxonomy" id="4521"/>
    <lineage>
        <taxon>Eukaryota</taxon>
        <taxon>Viridiplantae</taxon>
        <taxon>Streptophyta</taxon>
        <taxon>Embryophyta</taxon>
        <taxon>Tracheophyta</taxon>
        <taxon>Spermatophyta</taxon>
        <taxon>Magnoliopsida</taxon>
        <taxon>Liliopsida</taxon>
        <taxon>Poales</taxon>
        <taxon>Poaceae</taxon>
        <taxon>BOP clade</taxon>
        <taxon>Pooideae</taxon>
        <taxon>Poodae</taxon>
        <taxon>Poeae</taxon>
        <taxon>Poeae Chloroplast Group 2 (Poeae type)</taxon>
        <taxon>Loliodinae</taxon>
        <taxon>Loliinae</taxon>
        <taxon>Lolium</taxon>
    </lineage>
</organism>
<dbReference type="Pfam" id="PF13966">
    <property type="entry name" value="zf-RVT"/>
    <property type="match status" value="1"/>
</dbReference>
<dbReference type="Gene3D" id="3.60.10.10">
    <property type="entry name" value="Endonuclease/exonuclease/phosphatase"/>
    <property type="match status" value="1"/>
</dbReference>
<dbReference type="PANTHER" id="PTHR33710:SF48">
    <property type="entry name" value="OS02G0307075 PROTEIN"/>
    <property type="match status" value="1"/>
</dbReference>
<protein>
    <recommendedName>
        <fullName evidence="1">Reverse transcriptase zinc-binding domain-containing protein</fullName>
    </recommendedName>
</protein>
<keyword evidence="3" id="KW-1185">Reference proteome</keyword>
<dbReference type="AlphaFoldDB" id="A0AAD8TST7"/>
<evidence type="ECO:0000259" key="1">
    <source>
        <dbReference type="Pfam" id="PF13966"/>
    </source>
</evidence>
<proteinExistence type="predicted"/>
<dbReference type="InterPro" id="IPR036691">
    <property type="entry name" value="Endo/exonu/phosph_ase_sf"/>
</dbReference>
<sequence>MFNDTINLLGLIELPLRDRQFTWSNRRDVPTLIRLDRVFINHAWNTLFPTSSLSSLTRDTSDHVPLLAKVSTSIPKGGFFRYEPSWALHQRFRSSISAAWVSTFRPDPTARLVARLRLCRKEGGFGVKDLHRQNSIALRHGEDRRVIDSPSTPRFCSREAYRSLAPAQPLDTSSCMSWALQAPSKIKIFTYLADIDRLSTRANLFHKSCAPSDVCAACPCPETGRHLFFACRLATATWSRLDVPIPAGDFSIWELQAPAPFDPAVWRVGVAAILWSLWKSRNDLVFNGVAHSADSTLRRVCDDLALWRWRFRVAHREPLDILRSYVLSCLES</sequence>
<name>A0AAD8TST7_LOLMU</name>
<evidence type="ECO:0000313" key="2">
    <source>
        <dbReference type="EMBL" id="KAK1687253.1"/>
    </source>
</evidence>
<evidence type="ECO:0000313" key="3">
    <source>
        <dbReference type="Proteomes" id="UP001231189"/>
    </source>
</evidence>
<feature type="domain" description="Reverse transcriptase zinc-binding" evidence="1">
    <location>
        <begin position="155"/>
        <end position="238"/>
    </location>
</feature>
<dbReference type="InterPro" id="IPR026960">
    <property type="entry name" value="RVT-Znf"/>
</dbReference>